<dbReference type="InterPro" id="IPR011765">
    <property type="entry name" value="Pept_M16_N"/>
</dbReference>
<evidence type="ECO:0000256" key="6">
    <source>
        <dbReference type="ARBA" id="ARBA00022833"/>
    </source>
</evidence>
<dbReference type="Proteomes" id="UP000056252">
    <property type="component" value="Chromosome"/>
</dbReference>
<reference evidence="13" key="1">
    <citation type="submission" date="2015-11" db="EMBL/GenBank/DDBJ databases">
        <authorList>
            <person name="Holder M.E."/>
            <person name="Ajami N.J."/>
            <person name="Petrosino J.F."/>
        </authorList>
    </citation>
    <scope>NUCLEOTIDE SEQUENCE [LARGE SCALE GENOMIC DNA]</scope>
    <source>
        <strain evidence="13">F0113</strain>
    </source>
</reference>
<dbReference type="InterPro" id="IPR050626">
    <property type="entry name" value="Peptidase_M16"/>
</dbReference>
<evidence type="ECO:0000259" key="10">
    <source>
        <dbReference type="Pfam" id="PF00675"/>
    </source>
</evidence>
<protein>
    <submittedName>
        <fullName evidence="12">Peptidase M16</fullName>
    </submittedName>
</protein>
<dbReference type="InterPro" id="IPR011249">
    <property type="entry name" value="Metalloenz_LuxS/M16"/>
</dbReference>
<feature type="domain" description="Peptidase M16 C-terminal" evidence="11">
    <location>
        <begin position="710"/>
        <end position="865"/>
    </location>
</feature>
<dbReference type="InterPro" id="IPR007863">
    <property type="entry name" value="Peptidase_M16_C"/>
</dbReference>
<evidence type="ECO:0000313" key="13">
    <source>
        <dbReference type="Proteomes" id="UP000056252"/>
    </source>
</evidence>
<name>A0A0S2KKQ6_9BACT</name>
<organism evidence="12 13">
    <name type="scientific">Hoylesella enoeca</name>
    <dbReference type="NCBI Taxonomy" id="76123"/>
    <lineage>
        <taxon>Bacteria</taxon>
        <taxon>Pseudomonadati</taxon>
        <taxon>Bacteroidota</taxon>
        <taxon>Bacteroidia</taxon>
        <taxon>Bacteroidales</taxon>
        <taxon>Prevotellaceae</taxon>
        <taxon>Hoylesella</taxon>
    </lineage>
</organism>
<dbReference type="GO" id="GO:0004222">
    <property type="term" value="F:metalloendopeptidase activity"/>
    <property type="evidence" value="ECO:0007669"/>
    <property type="project" value="InterPro"/>
</dbReference>
<keyword evidence="5" id="KW-0378">Hydrolase</keyword>
<gene>
    <name evidence="12" type="ORF">AS203_07165</name>
</gene>
<evidence type="ECO:0000256" key="3">
    <source>
        <dbReference type="ARBA" id="ARBA00022670"/>
    </source>
</evidence>
<feature type="signal peptide" evidence="9">
    <location>
        <begin position="1"/>
        <end position="20"/>
    </location>
</feature>
<dbReference type="Pfam" id="PF00675">
    <property type="entry name" value="Peptidase_M16"/>
    <property type="match status" value="1"/>
</dbReference>
<dbReference type="eggNOG" id="COG0612">
    <property type="taxonomic scope" value="Bacteria"/>
</dbReference>
<dbReference type="PANTHER" id="PTHR43690:SF34">
    <property type="entry name" value="ZINC PROTEASE PQQL-LIKE"/>
    <property type="match status" value="1"/>
</dbReference>
<dbReference type="PROSITE" id="PS00143">
    <property type="entry name" value="INSULINASE"/>
    <property type="match status" value="1"/>
</dbReference>
<dbReference type="Gene3D" id="3.30.830.10">
    <property type="entry name" value="Metalloenzyme, LuxS/M16 peptidase-like"/>
    <property type="match status" value="4"/>
</dbReference>
<evidence type="ECO:0000313" key="12">
    <source>
        <dbReference type="EMBL" id="ALO48888.1"/>
    </source>
</evidence>
<dbReference type="AlphaFoldDB" id="A0A0S2KKQ6"/>
<feature type="domain" description="Peptidase M16 N-terminal" evidence="10">
    <location>
        <begin position="50"/>
        <end position="182"/>
    </location>
</feature>
<evidence type="ECO:0000256" key="7">
    <source>
        <dbReference type="ARBA" id="ARBA00023049"/>
    </source>
</evidence>
<evidence type="ECO:0000259" key="11">
    <source>
        <dbReference type="Pfam" id="PF05193"/>
    </source>
</evidence>
<evidence type="ECO:0000256" key="2">
    <source>
        <dbReference type="ARBA" id="ARBA00007261"/>
    </source>
</evidence>
<comment type="cofactor">
    <cofactor evidence="1">
        <name>Zn(2+)</name>
        <dbReference type="ChEBI" id="CHEBI:29105"/>
    </cofactor>
</comment>
<sequence>MRLRNLLIVALLAVVSLVQAQTQMPPIPVDTAVRIGKLDNGLTYYIRYNNWPEHRANFYIAQKVGSIQEDEAQRGLAHFLEHMCFNGTDHFKGNELIRYCESIGVQFGRDLNAYTAIDQTVYNIDNVPTTRQSALDSCLLILRDWAAGLTLDPKEIDKERGVIHEEWRLRTSASSRMFERNLPALYPNSKYGVRYPIGLMSVVDNFKPKELRAYYEKWYHPSNQGIIVVGDVNVDHVEAEIKKLFGSLKNPANAAPIVDEPVPDTADPIVIIDKDKEQTSSAVDIMFKHDVFPDEMKNSMIYLVNNYVKGAAMSMLNQRFNEASQKADCPFVDASASDDSYIFAKTKDAFTISVTPKDLSQVAPALKAALIEARRAAEYGFVPTEYSRYKADMLSAIDKMYSNRDKRYSSQFYAECKGNFLSNEPMPSIDYYCTTMKQLVPNIPLEAVNEYIKELLPANDSNMVIVNFNNEKEGNVYPTKAGLLQAVKDARATQIEAYVDHVKNEPLITTKPKAGRITKEVKNAKFGYSELTLSNGARVVLKKTDYKKDQVLLSGQGEGGSSLYGPADYINANVFDNVIGISGLANFSSTELGKALAGKIANANLTMDSKYMGVSGNATPKDVETMLQLVYLYFTRINKDQKAYDNFISQLKVSLKNRSISPDAAFSDSLTATLYGHNPRLAPLTTARLKDINYDRILQMAKERTANASGWTFTIIGNYDDATIRPLICQYLAALPAKGKIVKGHRTRVMQAGIIDNQFVRKMETPKAMSYMIWHNEQLPYTLENAIKADIAGQVLSMVYLKKIREDASAAYSCGADGSASIQDDYHNTVILAYCPMKPEKKQLALDIMRAEVPALAQSCDASMLTKVKEYMLKQNDDQVKTNAYWAGVIDMYRKYGIDIHTDYKRLVGVQTPQSISAFMKQFLTANNRVTVTMLPDEIKK</sequence>
<keyword evidence="9" id="KW-0732">Signal</keyword>
<dbReference type="SUPFAM" id="SSF63411">
    <property type="entry name" value="LuxS/MPP-like metallohydrolase"/>
    <property type="match status" value="3"/>
</dbReference>
<accession>A0A0S2KKQ6</accession>
<proteinExistence type="inferred from homology"/>
<dbReference type="OrthoDB" id="9811314at2"/>
<feature type="chain" id="PRO_5006601852" evidence="9">
    <location>
        <begin position="21"/>
        <end position="941"/>
    </location>
</feature>
<dbReference type="GO" id="GO:0006508">
    <property type="term" value="P:proteolysis"/>
    <property type="evidence" value="ECO:0007669"/>
    <property type="project" value="UniProtKB-KW"/>
</dbReference>
<dbReference type="GO" id="GO:0046872">
    <property type="term" value="F:metal ion binding"/>
    <property type="evidence" value="ECO:0007669"/>
    <property type="project" value="UniProtKB-KW"/>
</dbReference>
<evidence type="ECO:0000256" key="5">
    <source>
        <dbReference type="ARBA" id="ARBA00022801"/>
    </source>
</evidence>
<evidence type="ECO:0000256" key="1">
    <source>
        <dbReference type="ARBA" id="ARBA00001947"/>
    </source>
</evidence>
<keyword evidence="13" id="KW-1185">Reference proteome</keyword>
<dbReference type="KEGG" id="peo:AS203_07165"/>
<evidence type="ECO:0000256" key="8">
    <source>
        <dbReference type="RuleBase" id="RU004447"/>
    </source>
</evidence>
<keyword evidence="7" id="KW-0482">Metalloprotease</keyword>
<feature type="domain" description="Peptidase M16 C-terminal" evidence="11">
    <location>
        <begin position="206"/>
        <end position="391"/>
    </location>
</feature>
<evidence type="ECO:0000256" key="4">
    <source>
        <dbReference type="ARBA" id="ARBA00022723"/>
    </source>
</evidence>
<keyword evidence="3" id="KW-0645">Protease</keyword>
<evidence type="ECO:0000256" key="9">
    <source>
        <dbReference type="SAM" id="SignalP"/>
    </source>
</evidence>
<dbReference type="EMBL" id="CP013195">
    <property type="protein sequence ID" value="ALO48888.1"/>
    <property type="molecule type" value="Genomic_DNA"/>
</dbReference>
<dbReference type="RefSeq" id="WP_025066021.1">
    <property type="nucleotide sequence ID" value="NZ_CP013195.1"/>
</dbReference>
<dbReference type="STRING" id="76123.AS203_07165"/>
<keyword evidence="4" id="KW-0479">Metal-binding</keyword>
<dbReference type="InterPro" id="IPR001431">
    <property type="entry name" value="Pept_M16_Zn_BS"/>
</dbReference>
<keyword evidence="6" id="KW-0862">Zinc</keyword>
<dbReference type="Pfam" id="PF05193">
    <property type="entry name" value="Peptidase_M16_C"/>
    <property type="match status" value="2"/>
</dbReference>
<dbReference type="PANTHER" id="PTHR43690">
    <property type="entry name" value="NARDILYSIN"/>
    <property type="match status" value="1"/>
</dbReference>
<comment type="similarity">
    <text evidence="2 8">Belongs to the peptidase M16 family.</text>
</comment>